<evidence type="ECO:0000256" key="7">
    <source>
        <dbReference type="SAM" id="MobiDB-lite"/>
    </source>
</evidence>
<keyword evidence="2" id="KW-0819">tRNA processing</keyword>
<evidence type="ECO:0000313" key="10">
    <source>
        <dbReference type="Proteomes" id="UP001497480"/>
    </source>
</evidence>
<dbReference type="Pfam" id="PF01416">
    <property type="entry name" value="PseudoU_synth_1"/>
    <property type="match status" value="1"/>
</dbReference>
<accession>A0AAV1X1W7</accession>
<dbReference type="InterPro" id="IPR020095">
    <property type="entry name" value="PsdUridine_synth_TruA_C"/>
</dbReference>
<dbReference type="InterPro" id="IPR020097">
    <property type="entry name" value="PsdUridine_synth_TruA_a/b_dom"/>
</dbReference>
<dbReference type="Gene3D" id="3.30.70.660">
    <property type="entry name" value="Pseudouridine synthase I, catalytic domain, C-terminal subdomain"/>
    <property type="match status" value="2"/>
</dbReference>
<dbReference type="SUPFAM" id="SSF55120">
    <property type="entry name" value="Pseudouridine synthase"/>
    <property type="match status" value="2"/>
</dbReference>
<dbReference type="GO" id="GO:0009982">
    <property type="term" value="F:pseudouridine synthase activity"/>
    <property type="evidence" value="ECO:0007669"/>
    <property type="project" value="InterPro"/>
</dbReference>
<dbReference type="AlphaFoldDB" id="A0AAV1X1W7"/>
<evidence type="ECO:0000256" key="2">
    <source>
        <dbReference type="ARBA" id="ARBA00022694"/>
    </source>
</evidence>
<comment type="caution">
    <text evidence="9">The sequence shown here is derived from an EMBL/GenBank/DDBJ whole genome shotgun (WGS) entry which is preliminary data.</text>
</comment>
<dbReference type="InterPro" id="IPR041708">
    <property type="entry name" value="PUS1/PUS2-like"/>
</dbReference>
<evidence type="ECO:0000256" key="1">
    <source>
        <dbReference type="ARBA" id="ARBA00009375"/>
    </source>
</evidence>
<feature type="domain" description="Pseudouridine synthase I TruA alpha/beta" evidence="8">
    <location>
        <begin position="324"/>
        <end position="403"/>
    </location>
</feature>
<dbReference type="GO" id="GO:0005634">
    <property type="term" value="C:nucleus"/>
    <property type="evidence" value="ECO:0007669"/>
    <property type="project" value="TreeGrafter"/>
</dbReference>
<evidence type="ECO:0000256" key="6">
    <source>
        <dbReference type="PIRSR" id="PIRSR641708-2"/>
    </source>
</evidence>
<reference evidence="9 10" key="1">
    <citation type="submission" date="2024-03" db="EMBL/GenBank/DDBJ databases">
        <authorList>
            <person name="Martinez-Hernandez J."/>
        </authorList>
    </citation>
    <scope>NUCLEOTIDE SEQUENCE [LARGE SCALE GENOMIC DNA]</scope>
</reference>
<organism evidence="9 10">
    <name type="scientific">Lupinus luteus</name>
    <name type="common">European yellow lupine</name>
    <dbReference type="NCBI Taxonomy" id="3873"/>
    <lineage>
        <taxon>Eukaryota</taxon>
        <taxon>Viridiplantae</taxon>
        <taxon>Streptophyta</taxon>
        <taxon>Embryophyta</taxon>
        <taxon>Tracheophyta</taxon>
        <taxon>Spermatophyta</taxon>
        <taxon>Magnoliopsida</taxon>
        <taxon>eudicotyledons</taxon>
        <taxon>Gunneridae</taxon>
        <taxon>Pentapetalae</taxon>
        <taxon>rosids</taxon>
        <taxon>fabids</taxon>
        <taxon>Fabales</taxon>
        <taxon>Fabaceae</taxon>
        <taxon>Papilionoideae</taxon>
        <taxon>50 kb inversion clade</taxon>
        <taxon>genistoids sensu lato</taxon>
        <taxon>core genistoids</taxon>
        <taxon>Genisteae</taxon>
        <taxon>Lupinus</taxon>
    </lineage>
</organism>
<evidence type="ECO:0000256" key="3">
    <source>
        <dbReference type="ARBA" id="ARBA00023235"/>
    </source>
</evidence>
<keyword evidence="10" id="KW-1185">Reference proteome</keyword>
<dbReference type="Gene3D" id="3.30.70.580">
    <property type="entry name" value="Pseudouridine synthase I, catalytic domain, N-terminal subdomain"/>
    <property type="match status" value="1"/>
</dbReference>
<feature type="active site" description="Nucleophile" evidence="5">
    <location>
        <position position="112"/>
    </location>
</feature>
<evidence type="ECO:0000256" key="5">
    <source>
        <dbReference type="PIRSR" id="PIRSR641708-1"/>
    </source>
</evidence>
<protein>
    <recommendedName>
        <fullName evidence="8">Pseudouridine synthase I TruA alpha/beta domain-containing protein</fullName>
    </recommendedName>
</protein>
<dbReference type="Proteomes" id="UP001497480">
    <property type="component" value="Unassembled WGS sequence"/>
</dbReference>
<evidence type="ECO:0000313" key="9">
    <source>
        <dbReference type="EMBL" id="CAL0315660.1"/>
    </source>
</evidence>
<dbReference type="InterPro" id="IPR020094">
    <property type="entry name" value="TruA/RsuA/RluB/E/F_N"/>
</dbReference>
<comment type="similarity">
    <text evidence="1">Belongs to the tRNA pseudouridine synthase TruA family.</text>
</comment>
<dbReference type="EMBL" id="CAXHTB010000011">
    <property type="protein sequence ID" value="CAL0315660.1"/>
    <property type="molecule type" value="Genomic_DNA"/>
</dbReference>
<feature type="binding site" evidence="6">
    <location>
        <position position="177"/>
    </location>
    <ligand>
        <name>substrate</name>
    </ligand>
</feature>
<dbReference type="CDD" id="cd02568">
    <property type="entry name" value="PseudoU_synth_PUS1_PUS2"/>
    <property type="match status" value="1"/>
</dbReference>
<dbReference type="GO" id="GO:1990481">
    <property type="term" value="P:mRNA pseudouridine synthesis"/>
    <property type="evidence" value="ECO:0007669"/>
    <property type="project" value="TreeGrafter"/>
</dbReference>
<dbReference type="FunFam" id="3.30.70.580:FF:000002">
    <property type="entry name" value="tRNA pseudouridine synthase"/>
    <property type="match status" value="1"/>
</dbReference>
<keyword evidence="3" id="KW-0413">Isomerase</keyword>
<proteinExistence type="inferred from homology"/>
<dbReference type="PANTHER" id="PTHR11142:SF9">
    <property type="entry name" value="TRNA PSEUDOURIDINE SYNTHASE-RELATED"/>
    <property type="match status" value="1"/>
</dbReference>
<feature type="compositionally biased region" description="Low complexity" evidence="7">
    <location>
        <begin position="237"/>
        <end position="251"/>
    </location>
</feature>
<dbReference type="GO" id="GO:0031119">
    <property type="term" value="P:tRNA pseudouridine synthesis"/>
    <property type="evidence" value="ECO:0007669"/>
    <property type="project" value="InterPro"/>
</dbReference>
<dbReference type="InterPro" id="IPR020103">
    <property type="entry name" value="PsdUridine_synth_cat_dom_sf"/>
</dbReference>
<evidence type="ECO:0000259" key="8">
    <source>
        <dbReference type="Pfam" id="PF01416"/>
    </source>
</evidence>
<dbReference type="PANTHER" id="PTHR11142">
    <property type="entry name" value="PSEUDOURIDYLATE SYNTHASE"/>
    <property type="match status" value="1"/>
</dbReference>
<dbReference type="InterPro" id="IPR001406">
    <property type="entry name" value="PsdUridine_synth_TruA"/>
</dbReference>
<feature type="region of interest" description="Disordered" evidence="7">
    <location>
        <begin position="228"/>
        <end position="255"/>
    </location>
</feature>
<comment type="catalytic activity">
    <reaction evidence="4">
        <text>a uridine in tRNA = a pseudouridine in tRNA</text>
        <dbReference type="Rhea" id="RHEA:54572"/>
        <dbReference type="Rhea" id="RHEA-COMP:13339"/>
        <dbReference type="Rhea" id="RHEA-COMP:13934"/>
        <dbReference type="ChEBI" id="CHEBI:65314"/>
        <dbReference type="ChEBI" id="CHEBI:65315"/>
    </reaction>
</comment>
<dbReference type="GO" id="GO:0003723">
    <property type="term" value="F:RNA binding"/>
    <property type="evidence" value="ECO:0007669"/>
    <property type="project" value="InterPro"/>
</dbReference>
<evidence type="ECO:0000256" key="4">
    <source>
        <dbReference type="ARBA" id="ARBA00036943"/>
    </source>
</evidence>
<sequence>MATPSLRLPLFTLLTKTPYPRFRSRWRWFRHFSSSTEPQLQHSWQPVRKKKVVMRVGYVGTNYRGLQMQLNEHSLSTVEKELEIAIFKAGGIRDSNFGDLQKIGWARSSRTDKGVHSLATMISFKMEIPENSWSEDPNGIALADCINSYLPSDIKVLSVLPSQRSFDPRRECIMRKYLYVLPAEIIGIQSHSSNDEIDYHISEFNNILKEFEGGHPFHNYTARSKYRKHSLRRHSSSKSGTSISTSMSASESDCEDNDGGENFIFDEAFTENIMCHSKKNSETDDYGEPVVETSNKNGNGLSGQDSKLVVRAKWLHEPDEADRLNASHFRKVFQCSCGKLERSLGYNYVELSIHGESFMLHQIRKMVGTAVAVKRKLLPKDILMLSLLKFSRIILPIAPPEVLILRANSFILRTRPGKVTRLEMLTIVESDEINKVADDFYTSVMLPQVSKFLNPSKSPWEEWIKKLDAHTSIPNDQLDEVRKAWKLWKGNLESSTSIHPS</sequence>
<gene>
    <name evidence="9" type="ORF">LLUT_LOCUS16720</name>
</gene>
<name>A0AAV1X1W7_LUPLU</name>